<organism evidence="3 4">
    <name type="scientific">Streptomyces avermitilis</name>
    <dbReference type="NCBI Taxonomy" id="33903"/>
    <lineage>
        <taxon>Bacteria</taxon>
        <taxon>Bacillati</taxon>
        <taxon>Actinomycetota</taxon>
        <taxon>Actinomycetes</taxon>
        <taxon>Kitasatosporales</taxon>
        <taxon>Streptomycetaceae</taxon>
        <taxon>Streptomyces</taxon>
    </lineage>
</organism>
<dbReference type="Proteomes" id="UP000302139">
    <property type="component" value="Unassembled WGS sequence"/>
</dbReference>
<feature type="compositionally biased region" description="Basic and acidic residues" evidence="1">
    <location>
        <begin position="76"/>
        <end position="85"/>
    </location>
</feature>
<comment type="caution">
    <text evidence="3">The sequence shown here is derived from an EMBL/GenBank/DDBJ whole genome shotgun (WGS) entry which is preliminary data.</text>
</comment>
<dbReference type="EMBL" id="BJHX01000001">
    <property type="protein sequence ID" value="GDY61284.1"/>
    <property type="molecule type" value="Genomic_DNA"/>
</dbReference>
<evidence type="ECO:0000313" key="4">
    <source>
        <dbReference type="Proteomes" id="UP000299211"/>
    </source>
</evidence>
<dbReference type="AlphaFoldDB" id="A0A4D4N612"/>
<gene>
    <name evidence="2" type="ORF">SAV14893_006770</name>
    <name evidence="3" type="ORF">SAV31267_081120</name>
</gene>
<name>A0A4D4N612_STRAX</name>
<dbReference type="Proteomes" id="UP000299211">
    <property type="component" value="Unassembled WGS sequence"/>
</dbReference>
<evidence type="ECO:0000313" key="5">
    <source>
        <dbReference type="Proteomes" id="UP000302139"/>
    </source>
</evidence>
<sequence length="85" mass="9064">MIYTDVTHAYPSTNLLGNCVAVFAVSRWEGALDTARAKKVLDGEIAFVPDDDDHAPRTDAETPEAEAAKPTVPARSVKEPAPEVG</sequence>
<reference evidence="2 5" key="2">
    <citation type="submission" date="2019-04" db="EMBL/GenBank/DDBJ databases">
        <title>Draft genome sequences of Streptomyces avermitilis NBRC 14893.</title>
        <authorList>
            <person name="Komaki H."/>
            <person name="Tamura T."/>
            <person name="Hosoyama A."/>
        </authorList>
    </citation>
    <scope>NUCLEOTIDE SEQUENCE [LARGE SCALE GENOMIC DNA]</scope>
    <source>
        <strain evidence="2 5">NBRC 14893</strain>
    </source>
</reference>
<evidence type="ECO:0000313" key="3">
    <source>
        <dbReference type="EMBL" id="GDY78627.1"/>
    </source>
</evidence>
<dbReference type="EMBL" id="BJHY01000001">
    <property type="protein sequence ID" value="GDY78627.1"/>
    <property type="molecule type" value="Genomic_DNA"/>
</dbReference>
<reference evidence="3 4" key="1">
    <citation type="submission" date="2019-04" db="EMBL/GenBank/DDBJ databases">
        <title>Draft genome sequences of Streptomyces avermitilis ATCC 31267.</title>
        <authorList>
            <person name="Komaki H."/>
            <person name="Tamura T."/>
            <person name="Hosoyama A."/>
        </authorList>
    </citation>
    <scope>NUCLEOTIDE SEQUENCE [LARGE SCALE GENOMIC DNA]</scope>
    <source>
        <strain evidence="3 4">ATCC 31267</strain>
    </source>
</reference>
<accession>A0A4D4N612</accession>
<evidence type="ECO:0000313" key="2">
    <source>
        <dbReference type="EMBL" id="GDY61284.1"/>
    </source>
</evidence>
<dbReference type="STRING" id="33903.AQJ43_08705"/>
<protein>
    <submittedName>
        <fullName evidence="3">Uncharacterized protein</fullName>
    </submittedName>
</protein>
<proteinExistence type="predicted"/>
<feature type="region of interest" description="Disordered" evidence="1">
    <location>
        <begin position="48"/>
        <end position="85"/>
    </location>
</feature>
<evidence type="ECO:0000256" key="1">
    <source>
        <dbReference type="SAM" id="MobiDB-lite"/>
    </source>
</evidence>